<protein>
    <submittedName>
        <fullName evidence="2">K Homology domain-containing protein</fullName>
    </submittedName>
</protein>
<reference evidence="2" key="1">
    <citation type="submission" date="2022-11" db="UniProtKB">
        <authorList>
            <consortium name="WormBaseParasite"/>
        </authorList>
    </citation>
    <scope>IDENTIFICATION</scope>
</reference>
<dbReference type="Proteomes" id="UP000887579">
    <property type="component" value="Unplaced"/>
</dbReference>
<proteinExistence type="predicted"/>
<sequence length="1258" mass="140464">MDSSAAENGFQPTPAFNGENGNYGLPLDLGETPINGSNGLAPTPPVTEELSVPPLPSTVTAPTEKRYVMNYTEDFPKLPDAPVAKKPLPGAWGQQAVRSTTVTEAITFTAAERASKLGKRLGDMSEEQQKCHSISQATGAKIELSEARDHSLTVLLTGKKSQVDDARSRLLRELQTQTDREIHVPKEYRGVLIGKAGANLSKLEQEFACKIFMPSRNENSDMIKIHGPPSNIDSAVRRIEQIVGDLAKQATETISIPRNVYPWVRGPSNENLDRLQNEYAVKINIPPTTSDNDKIVINGEREGVFKVVDILKQIYDSKKNAASITCNIPRVQHRYILGTRRSGIDEILRQTEVIVDVPPENDNSDVITLRGDTSKLATALALVYQKATSVITKEIKYEEWQRRFLIGPKGVTLQSLVPNQDKLKIDFEDGGVIYLEGSPEQVNTASQALEKEIERLSKDLTSEVVTVPVNLHRHIIGKSGSLVTKLKNENDVNINIPDESKGSNEIKVEGKKEGVKKAIAAIKEIVQRLENEKSRDIIIEQRFHGNLIGKHGENINKWRQEFPTVTVNFPNAMVKSDIVNLRGDKKEVDNLFAVMTKLQKELQESNYQETVPIFKEYYKHIVGKGGANINKIREETGTRIELPTQGSTDNRLTVIGKKAAVEKAIDKLNKIQTELASVVTAEVDIANKLHVRLLGHNRRLIRDIEDENGGVHVQFPKEKSSSKVIIRGPKDDVAKAEKALKDLAKHCEETTEEASVPIKSEYIRFLIGREGTNVKKMRESYPSVRIMFPEQNSDQKIVILGKKDEVEAVRKSYEKQIQELNEAVEIQVSVDPKWHKHFVSRSAEIIKKIQETNGGVTISFPRQETKDDKVTIKGSKQCAESAKQRIEEIVDDLVSQVTVNVSIDSQHHRAIVPHANQLRDEYNVRINFPARGTSNEGGATVDGILPSDHVTITGRDTKVAEAQKALMELIPITQTINVPVDFHSSLIGKGGEAVRQLMTAHAVRVKIPSADENSEAILITGASANVEAALENIRERMKEFEGQAEDRKLRSFVVHVNVPSKYHQRLIGPGGSVIREMQKRHSAQIKIPRSEDADPEVITITGYEDKANECKKEIEDLIHGLENMISQEIILAHAFHPRLIGKGGKGLRKIQDDFKVEIRLPRSGDANPDLVTVSGKNEDDVLDCVSKLRQMEEDFMEDYVDRNQYMSSRQEAEPQQRQPQHFEIQGAPWQLDNEQFPAMGGPPEEKKASVGVWGQRRF</sequence>
<evidence type="ECO:0000313" key="1">
    <source>
        <dbReference type="Proteomes" id="UP000887579"/>
    </source>
</evidence>
<dbReference type="WBParaSite" id="ES5_v2.g15384.t1">
    <property type="protein sequence ID" value="ES5_v2.g15384.t1"/>
    <property type="gene ID" value="ES5_v2.g15384"/>
</dbReference>
<accession>A0AC34FE11</accession>
<organism evidence="1 2">
    <name type="scientific">Panagrolaimus sp. ES5</name>
    <dbReference type="NCBI Taxonomy" id="591445"/>
    <lineage>
        <taxon>Eukaryota</taxon>
        <taxon>Metazoa</taxon>
        <taxon>Ecdysozoa</taxon>
        <taxon>Nematoda</taxon>
        <taxon>Chromadorea</taxon>
        <taxon>Rhabditida</taxon>
        <taxon>Tylenchina</taxon>
        <taxon>Panagrolaimomorpha</taxon>
        <taxon>Panagrolaimoidea</taxon>
        <taxon>Panagrolaimidae</taxon>
        <taxon>Panagrolaimus</taxon>
    </lineage>
</organism>
<name>A0AC34FE11_9BILA</name>
<evidence type="ECO:0000313" key="2">
    <source>
        <dbReference type="WBParaSite" id="ES5_v2.g15384.t1"/>
    </source>
</evidence>